<evidence type="ECO:0000313" key="1">
    <source>
        <dbReference type="EMBL" id="CAI8782661.1"/>
    </source>
</evidence>
<keyword evidence="2" id="KW-1185">Reference proteome</keyword>
<name>A0ABN8WZU2_9GAMM</name>
<accession>A0ABN8WZU2</accession>
<reference evidence="1 2" key="1">
    <citation type="submission" date="2023-03" db="EMBL/GenBank/DDBJ databases">
        <authorList>
            <person name="Pearce D."/>
        </authorList>
    </citation>
    <scope>NUCLEOTIDE SEQUENCE [LARGE SCALE GENOMIC DNA]</scope>
    <source>
        <strain evidence="1">Msz</strain>
    </source>
</reference>
<organism evidence="1 2">
    <name type="scientific">Methylocaldum szegediense</name>
    <dbReference type="NCBI Taxonomy" id="73780"/>
    <lineage>
        <taxon>Bacteria</taxon>
        <taxon>Pseudomonadati</taxon>
        <taxon>Pseudomonadota</taxon>
        <taxon>Gammaproteobacteria</taxon>
        <taxon>Methylococcales</taxon>
        <taxon>Methylococcaceae</taxon>
        <taxon>Methylocaldum</taxon>
    </lineage>
</organism>
<proteinExistence type="predicted"/>
<protein>
    <submittedName>
        <fullName evidence="1">Uncharacterized protein</fullName>
    </submittedName>
</protein>
<evidence type="ECO:0000313" key="2">
    <source>
        <dbReference type="Proteomes" id="UP001162030"/>
    </source>
</evidence>
<dbReference type="EMBL" id="OX458333">
    <property type="protein sequence ID" value="CAI8782661.1"/>
    <property type="molecule type" value="Genomic_DNA"/>
</dbReference>
<sequence>MTFLFEPRNLDSIKPAFPNFRITSDLPGDIYSGLSIIFCIAAVTGIPMSSTNTASGKRITASREDAAYYTIPLDCIGQVVHALLIRARLATIFDFRSGYLGRLWRSGTESLVPSADQPGFSATSM</sequence>
<dbReference type="Proteomes" id="UP001162030">
    <property type="component" value="Chromosome"/>
</dbReference>
<gene>
    <name evidence="1" type="ORF">MSZNOR_1249</name>
</gene>
<dbReference type="RefSeq" id="WP_026608946.1">
    <property type="nucleotide sequence ID" value="NZ_OX458333.1"/>
</dbReference>